<feature type="chain" id="PRO_5040179453" evidence="1">
    <location>
        <begin position="20"/>
        <end position="176"/>
    </location>
</feature>
<protein>
    <submittedName>
        <fullName evidence="2">Uncharacterized protein</fullName>
    </submittedName>
</protein>
<dbReference type="Proteomes" id="UP000756132">
    <property type="component" value="Chromosome 11"/>
</dbReference>
<dbReference type="OMA" id="CEASTHG"/>
<keyword evidence="3" id="KW-1185">Reference proteome</keyword>
<dbReference type="AlphaFoldDB" id="A0A9Q8PIV9"/>
<proteinExistence type="predicted"/>
<dbReference type="KEGG" id="ffu:CLAFUR5_12842"/>
<dbReference type="EMBL" id="CP090173">
    <property type="protein sequence ID" value="UJO23474.1"/>
    <property type="molecule type" value="Genomic_DNA"/>
</dbReference>
<dbReference type="GeneID" id="71992720"/>
<evidence type="ECO:0000256" key="1">
    <source>
        <dbReference type="SAM" id="SignalP"/>
    </source>
</evidence>
<gene>
    <name evidence="2" type="ORF">CLAFUR5_12842</name>
</gene>
<accession>A0A9Q8PIV9</accession>
<dbReference type="OrthoDB" id="3650120at2759"/>
<dbReference type="RefSeq" id="XP_047767840.1">
    <property type="nucleotide sequence ID" value="XM_047911990.1"/>
</dbReference>
<reference evidence="2" key="2">
    <citation type="journal article" date="2022" name="Microb. Genom.">
        <title>A chromosome-scale genome assembly of the tomato pathogen Cladosporium fulvum reveals a compartmentalized genome architecture and the presence of a dispensable chromosome.</title>
        <authorList>
            <person name="Zaccaron A.Z."/>
            <person name="Chen L.H."/>
            <person name="Samaras A."/>
            <person name="Stergiopoulos I."/>
        </authorList>
    </citation>
    <scope>NUCLEOTIDE SEQUENCE</scope>
    <source>
        <strain evidence="2">Race5_Kim</strain>
    </source>
</reference>
<evidence type="ECO:0000313" key="2">
    <source>
        <dbReference type="EMBL" id="UJO23474.1"/>
    </source>
</evidence>
<name>A0A9Q8PIV9_PASFU</name>
<evidence type="ECO:0000313" key="3">
    <source>
        <dbReference type="Proteomes" id="UP000756132"/>
    </source>
</evidence>
<keyword evidence="1" id="KW-0732">Signal</keyword>
<feature type="signal peptide" evidence="1">
    <location>
        <begin position="1"/>
        <end position="19"/>
    </location>
</feature>
<reference evidence="2" key="1">
    <citation type="submission" date="2021-12" db="EMBL/GenBank/DDBJ databases">
        <authorList>
            <person name="Zaccaron A."/>
            <person name="Stergiopoulos I."/>
        </authorList>
    </citation>
    <scope>NUCLEOTIDE SEQUENCE</scope>
    <source>
        <strain evidence="2">Race5_Kim</strain>
    </source>
</reference>
<sequence>MQLIPLQLLLCSFLTIVAARPGLPRDRLVANAQAEAQHPMGDANQSIPPPVRIDDSFNPSYPFDARESSVGVVFADRQGELRHLWLPIGKRVFVRDAPQLPLHPWTARISTLINTSPELAFPEMLKEIVCEVSTHSVGASRPEKVEFSKKDGRVDFADEESQFWLEDGEVESYLCR</sequence>
<organism evidence="2 3">
    <name type="scientific">Passalora fulva</name>
    <name type="common">Tomato leaf mold</name>
    <name type="synonym">Cladosporium fulvum</name>
    <dbReference type="NCBI Taxonomy" id="5499"/>
    <lineage>
        <taxon>Eukaryota</taxon>
        <taxon>Fungi</taxon>
        <taxon>Dikarya</taxon>
        <taxon>Ascomycota</taxon>
        <taxon>Pezizomycotina</taxon>
        <taxon>Dothideomycetes</taxon>
        <taxon>Dothideomycetidae</taxon>
        <taxon>Mycosphaerellales</taxon>
        <taxon>Mycosphaerellaceae</taxon>
        <taxon>Fulvia</taxon>
    </lineage>
</organism>